<evidence type="ECO:0000259" key="3">
    <source>
        <dbReference type="Pfam" id="PF09922"/>
    </source>
</evidence>
<dbReference type="Proteomes" id="UP001314681">
    <property type="component" value="Unassembled WGS sequence"/>
</dbReference>
<keyword evidence="2" id="KW-1133">Transmembrane helix</keyword>
<feature type="transmembrane region" description="Helical" evidence="2">
    <location>
        <begin position="84"/>
        <end position="101"/>
    </location>
</feature>
<sequence>MRYRLSSILWGVAFIIAGVGFAGNVLGLWSFSLFFDGWWTLFIIVPCVISMIQNRPNTGNIIGLCIGILLLLSSQNVLPSRVMWGMVFPVILVVIGINFLVRSNRNQYRGNTYQGNTYQDESYHGGYRGGPKGNKSSQAGSSAGAQQGQQTGQSGYAGQSEYSGQSEYAGQDTGKSGSYQPHMEAGVPQFSTIFNGRKISYNNEVFQGAVLHTVFGGMDLDIRNAIIDQDVLIKVNSIFGGIDILAPDDVLVMVKDQSFCGGVSNKKSPPYGTPRAVIYIDAQCVFGGVDVK</sequence>
<comment type="caution">
    <text evidence="5">The sequence shown here is derived from an EMBL/GenBank/DDBJ whole genome shotgun (WGS) entry which is preliminary data.</text>
</comment>
<gene>
    <name evidence="5" type="ORF">KTH90_07510</name>
</gene>
<dbReference type="InterPro" id="IPR054331">
    <property type="entry name" value="LiaF_TM"/>
</dbReference>
<evidence type="ECO:0000313" key="5">
    <source>
        <dbReference type="EMBL" id="MBU9725859.1"/>
    </source>
</evidence>
<dbReference type="Pfam" id="PF09922">
    <property type="entry name" value="LiaF-like_C"/>
    <property type="match status" value="1"/>
</dbReference>
<feature type="transmembrane region" description="Helical" evidence="2">
    <location>
        <begin position="37"/>
        <end position="54"/>
    </location>
</feature>
<dbReference type="InterPro" id="IPR024425">
    <property type="entry name" value="LiaF-like_C"/>
</dbReference>
<feature type="compositionally biased region" description="Polar residues" evidence="1">
    <location>
        <begin position="161"/>
        <end position="179"/>
    </location>
</feature>
<accession>A0ABS6K5Q6</accession>
<dbReference type="PANTHER" id="PTHR40763">
    <property type="entry name" value="MEMBRANE PROTEIN-RELATED"/>
    <property type="match status" value="1"/>
</dbReference>
<feature type="transmembrane region" description="Helical" evidence="2">
    <location>
        <begin position="61"/>
        <end position="78"/>
    </location>
</feature>
<feature type="transmembrane region" description="Helical" evidence="2">
    <location>
        <begin position="7"/>
        <end position="31"/>
    </location>
</feature>
<dbReference type="PANTHER" id="PTHR40763:SF5">
    <property type="entry name" value="MEMBRANE PROTEIN"/>
    <property type="match status" value="1"/>
</dbReference>
<proteinExistence type="predicted"/>
<evidence type="ECO:0000313" key="6">
    <source>
        <dbReference type="Proteomes" id="UP001314681"/>
    </source>
</evidence>
<feature type="domain" description="Cell wall-active antibiotics response LiaF-like C-terminal" evidence="3">
    <location>
        <begin position="206"/>
        <end position="272"/>
    </location>
</feature>
<dbReference type="RefSeq" id="WP_158350073.1">
    <property type="nucleotide sequence ID" value="NZ_JAHQCX010000004.1"/>
</dbReference>
<protein>
    <submittedName>
        <fullName evidence="5">Cell wall-active antibiotics response protein</fullName>
    </submittedName>
</protein>
<keyword evidence="2" id="KW-0472">Membrane</keyword>
<feature type="compositionally biased region" description="Low complexity" evidence="1">
    <location>
        <begin position="136"/>
        <end position="160"/>
    </location>
</feature>
<keyword evidence="6" id="KW-1185">Reference proteome</keyword>
<keyword evidence="2" id="KW-0812">Transmembrane</keyword>
<dbReference type="Pfam" id="PF22570">
    <property type="entry name" value="LiaF-TM"/>
    <property type="match status" value="1"/>
</dbReference>
<name>A0ABS6K5Q6_9FIRM</name>
<reference evidence="5 6" key="1">
    <citation type="submission" date="2021-06" db="EMBL/GenBank/DDBJ databases">
        <title>Description of novel taxa of the family Lachnospiraceae.</title>
        <authorList>
            <person name="Chaplin A.V."/>
            <person name="Sokolova S.R."/>
            <person name="Pikina A.P."/>
            <person name="Korzhanova M."/>
            <person name="Belova V."/>
            <person name="Korostin D."/>
            <person name="Efimov B.A."/>
        </authorList>
    </citation>
    <scope>NUCLEOTIDE SEQUENCE [LARGE SCALE GENOMIC DNA]</scope>
    <source>
        <strain evidence="5 6">ASD4241</strain>
    </source>
</reference>
<evidence type="ECO:0000256" key="1">
    <source>
        <dbReference type="SAM" id="MobiDB-lite"/>
    </source>
</evidence>
<evidence type="ECO:0000256" key="2">
    <source>
        <dbReference type="SAM" id="Phobius"/>
    </source>
</evidence>
<feature type="region of interest" description="Disordered" evidence="1">
    <location>
        <begin position="124"/>
        <end position="182"/>
    </location>
</feature>
<feature type="domain" description="LiaF transmembrane" evidence="4">
    <location>
        <begin position="9"/>
        <end position="106"/>
    </location>
</feature>
<dbReference type="EMBL" id="JAHQCX010000004">
    <property type="protein sequence ID" value="MBU9725859.1"/>
    <property type="molecule type" value="Genomic_DNA"/>
</dbReference>
<evidence type="ECO:0000259" key="4">
    <source>
        <dbReference type="Pfam" id="PF22570"/>
    </source>
</evidence>
<organism evidence="5 6">
    <name type="scientific">Diplocloster modestus</name>
    <dbReference type="NCBI Taxonomy" id="2850322"/>
    <lineage>
        <taxon>Bacteria</taxon>
        <taxon>Bacillati</taxon>
        <taxon>Bacillota</taxon>
        <taxon>Clostridia</taxon>
        <taxon>Lachnospirales</taxon>
        <taxon>Lachnospiraceae</taxon>
        <taxon>Diplocloster</taxon>
    </lineage>
</organism>